<proteinExistence type="predicted"/>
<sequence>NLQQYTIVPLTPESVAQYLAQSQMSDNHSINSSSIQSINNDVNFDLLDDYTSKKMINLNITTDAKVLAQMSRPVVFQQKVLEI</sequence>
<evidence type="ECO:0000313" key="2">
    <source>
        <dbReference type="Proteomes" id="UP000663882"/>
    </source>
</evidence>
<organism evidence="1 2">
    <name type="scientific">Rotaria sordida</name>
    <dbReference type="NCBI Taxonomy" id="392033"/>
    <lineage>
        <taxon>Eukaryota</taxon>
        <taxon>Metazoa</taxon>
        <taxon>Spiralia</taxon>
        <taxon>Gnathifera</taxon>
        <taxon>Rotifera</taxon>
        <taxon>Eurotatoria</taxon>
        <taxon>Bdelloidea</taxon>
        <taxon>Philodinida</taxon>
        <taxon>Philodinidae</taxon>
        <taxon>Rotaria</taxon>
    </lineage>
</organism>
<dbReference type="EMBL" id="CAJNOO010015196">
    <property type="protein sequence ID" value="CAF1517516.1"/>
    <property type="molecule type" value="Genomic_DNA"/>
</dbReference>
<name>A0A815U536_9BILA</name>
<dbReference type="AlphaFoldDB" id="A0A815U536"/>
<protein>
    <submittedName>
        <fullName evidence="1">Uncharacterized protein</fullName>
    </submittedName>
</protein>
<evidence type="ECO:0000313" key="1">
    <source>
        <dbReference type="EMBL" id="CAF1517516.1"/>
    </source>
</evidence>
<accession>A0A815U536</accession>
<comment type="caution">
    <text evidence="1">The sequence shown here is derived from an EMBL/GenBank/DDBJ whole genome shotgun (WGS) entry which is preliminary data.</text>
</comment>
<reference evidence="1" key="1">
    <citation type="submission" date="2021-02" db="EMBL/GenBank/DDBJ databases">
        <authorList>
            <person name="Nowell W R."/>
        </authorList>
    </citation>
    <scope>NUCLEOTIDE SEQUENCE</scope>
</reference>
<dbReference type="Proteomes" id="UP000663882">
    <property type="component" value="Unassembled WGS sequence"/>
</dbReference>
<feature type="non-terminal residue" evidence="1">
    <location>
        <position position="1"/>
    </location>
</feature>
<gene>
    <name evidence="1" type="ORF">RFH988_LOCUS39228</name>
</gene>